<dbReference type="GO" id="GO:0016226">
    <property type="term" value="P:iron-sulfur cluster assembly"/>
    <property type="evidence" value="ECO:0007669"/>
    <property type="project" value="UniProtKB-UniRule"/>
</dbReference>
<keyword evidence="5" id="KW-0963">Cytoplasm</keyword>
<reference evidence="8" key="1">
    <citation type="submission" date="2022-12" db="EMBL/GenBank/DDBJ databases">
        <title>Chromosome-level genome assembly of the bean flower thrips Megalurothrips usitatus.</title>
        <authorList>
            <person name="Ma L."/>
            <person name="Liu Q."/>
            <person name="Li H."/>
            <person name="Cai W."/>
        </authorList>
    </citation>
    <scope>NUCLEOTIDE SEQUENCE</scope>
    <source>
        <strain evidence="8">Cailab_2022a</strain>
    </source>
</reference>
<dbReference type="AlphaFoldDB" id="A0AAV7XA07"/>
<dbReference type="PANTHER" id="PTHR12891:SF0">
    <property type="entry name" value="MMS19 NUCLEOTIDE EXCISION REPAIR PROTEIN HOMOLOG"/>
    <property type="match status" value="1"/>
</dbReference>
<evidence type="ECO:0000313" key="9">
    <source>
        <dbReference type="Proteomes" id="UP001075354"/>
    </source>
</evidence>
<keyword evidence="4 5" id="KW-0539">Nucleus</keyword>
<dbReference type="GO" id="GO:0051604">
    <property type="term" value="P:protein maturation"/>
    <property type="evidence" value="ECO:0007669"/>
    <property type="project" value="UniProtKB-UniRule"/>
</dbReference>
<dbReference type="InterPro" id="IPR029240">
    <property type="entry name" value="MMS19_N"/>
</dbReference>
<evidence type="ECO:0000256" key="4">
    <source>
        <dbReference type="ARBA" id="ARBA00023242"/>
    </source>
</evidence>
<dbReference type="EMBL" id="JAPTSV010000013">
    <property type="protein sequence ID" value="KAJ1521446.1"/>
    <property type="molecule type" value="Genomic_DNA"/>
</dbReference>
<feature type="domain" description="MMS19 N-terminal" evidence="7">
    <location>
        <begin position="42"/>
        <end position="301"/>
    </location>
</feature>
<sequence>MESAWSRESLLLAIKRDPSFHLKCPSLASDIVARRFTLVGLVENLKDLLTDPEPSQRAVGLGVLSSVLQELPVDFLREDELQFVVTFFCDRLKDHHDVVPAALRGIRSILRMTGLTAEQPVQILRSIMLNITCQSSPQEDRLIIYQILDLLILPHLESLKVLGPDLVYHVITTIDGERDPRNLQYLFTMLPAMVKGLTLGHLAEDFFEAMACYFPVDYRAPNDEEEITRIGLAHALADCLTAVPEFTDYCINLILEKIDTPLRVAKNDSLHLLSKAYQAFPAANIAVHLSSLWMTLSREALSGPDFEVREGARQCVTQLLRCLANLPLLNGHQSQPMRQLLGDVVSASISSLSGVHTSLFVPATELLLAAAKSCAVASEHILVKVMPQVVDICSEIKSQTDQSIYLRVVSKFLDVCISQNVTPENTPSVSVQWNLLVQLFFVSSNHEGNLLRKEAIHGLTTVVPTLSSNERQTLYNLICSRIDEEYSPDIREEVLQCLFACAVHYTAEVEQTIVKDKLSLQDFNGTDPQFARRLEAHCCVAAVDPIGGVIFSFLVKLITTSADPVVIHTTFVSLRKLLKTSADKSPYVYKCLRQCDFLNQILLWWVNCVSSVQECEWVKDEEVIDQVCFVVSAIVRNMTPELQGEAVHRTVSLFFPGSNQFRPCEVSSPVHHNLAVALLEAALAPLHPDVQVPDVHKLCNALVKLAISCRYPSAVISANRLCANLINKHPNAILLDTMVLSIYETLKAAHAETSPEHDAVQAVATYGWIIRGLAMRGYSSLEIWINGLTELLEDNRQGVAMSAAGAFESMMKESAQSLDSENYCTSRLFYKQRIFESGLKLVSKARLKPSGDRTPYLYALAYLLKDVPANALVSKFGEVAPLLIETLSQTSTALLELALSTIGGLLHKSAYSNMLTDYVQTLVPRLLQLANFEHSMQVRRTALDCLSEISKFPTHLLLPFKDEVICKLSACLDDKKRLVRKDAVKARSCWLAVGVA</sequence>
<name>A0AAV7XA07_9NEOP</name>
<dbReference type="Pfam" id="PF12460">
    <property type="entry name" value="MMS19_C"/>
    <property type="match status" value="1"/>
</dbReference>
<evidence type="ECO:0000256" key="5">
    <source>
        <dbReference type="RuleBase" id="RU367072"/>
    </source>
</evidence>
<dbReference type="Pfam" id="PF14500">
    <property type="entry name" value="MMS19_N"/>
    <property type="match status" value="1"/>
</dbReference>
<dbReference type="InterPro" id="IPR024687">
    <property type="entry name" value="MMS19_C"/>
</dbReference>
<comment type="similarity">
    <text evidence="2 5">Belongs to the MET18/MMS19 family.</text>
</comment>
<dbReference type="InterPro" id="IPR011989">
    <property type="entry name" value="ARM-like"/>
</dbReference>
<dbReference type="SUPFAM" id="SSF48371">
    <property type="entry name" value="ARM repeat"/>
    <property type="match status" value="2"/>
</dbReference>
<evidence type="ECO:0000256" key="3">
    <source>
        <dbReference type="ARBA" id="ARBA00022737"/>
    </source>
</evidence>
<keyword evidence="9" id="KW-1185">Reference proteome</keyword>
<dbReference type="Proteomes" id="UP001075354">
    <property type="component" value="Chromosome 13"/>
</dbReference>
<evidence type="ECO:0000256" key="1">
    <source>
        <dbReference type="ARBA" id="ARBA00004123"/>
    </source>
</evidence>
<evidence type="ECO:0000259" key="7">
    <source>
        <dbReference type="Pfam" id="PF14500"/>
    </source>
</evidence>
<comment type="caution">
    <text evidence="8">The sequence shown here is derived from an EMBL/GenBank/DDBJ whole genome shotgun (WGS) entry which is preliminary data.</text>
</comment>
<accession>A0AAV7XA07</accession>
<comment type="subunit">
    <text evidence="5">Component of the CIA complex.</text>
</comment>
<keyword evidence="5" id="KW-0234">DNA repair</keyword>
<dbReference type="GO" id="GO:0005819">
    <property type="term" value="C:spindle"/>
    <property type="evidence" value="ECO:0007669"/>
    <property type="project" value="UniProtKB-SubCell"/>
</dbReference>
<dbReference type="Gene3D" id="1.25.10.10">
    <property type="entry name" value="Leucine-rich Repeat Variant"/>
    <property type="match status" value="2"/>
</dbReference>
<organism evidence="8 9">
    <name type="scientific">Megalurothrips usitatus</name>
    <name type="common">bean blossom thrips</name>
    <dbReference type="NCBI Taxonomy" id="439358"/>
    <lineage>
        <taxon>Eukaryota</taxon>
        <taxon>Metazoa</taxon>
        <taxon>Ecdysozoa</taxon>
        <taxon>Arthropoda</taxon>
        <taxon>Hexapoda</taxon>
        <taxon>Insecta</taxon>
        <taxon>Pterygota</taxon>
        <taxon>Neoptera</taxon>
        <taxon>Paraneoptera</taxon>
        <taxon>Thysanoptera</taxon>
        <taxon>Terebrantia</taxon>
        <taxon>Thripoidea</taxon>
        <taxon>Thripidae</taxon>
        <taxon>Megalurothrips</taxon>
    </lineage>
</organism>
<protein>
    <recommendedName>
        <fullName evidence="5">MMS19 nucleotide excision repair protein</fullName>
    </recommendedName>
</protein>
<dbReference type="GO" id="GO:0006281">
    <property type="term" value="P:DNA repair"/>
    <property type="evidence" value="ECO:0007669"/>
    <property type="project" value="UniProtKB-UniRule"/>
</dbReference>
<comment type="subcellular location">
    <subcellularLocation>
        <location evidence="5">Cytoplasm</location>
        <location evidence="5">Cytoskeleton</location>
        <location evidence="5">Spindle</location>
    </subcellularLocation>
    <subcellularLocation>
        <location evidence="1 5">Nucleus</location>
    </subcellularLocation>
</comment>
<dbReference type="InterPro" id="IPR016024">
    <property type="entry name" value="ARM-type_fold"/>
</dbReference>
<keyword evidence="5" id="KW-0206">Cytoskeleton</keyword>
<proteinExistence type="inferred from homology"/>
<evidence type="ECO:0000259" key="6">
    <source>
        <dbReference type="Pfam" id="PF12460"/>
    </source>
</evidence>
<keyword evidence="5" id="KW-0227">DNA damage</keyword>
<comment type="function">
    <text evidence="5">Key component of the cytosolic iron-sulfur protein assembly (CIA) complex, a multiprotein complex that mediates the incorporation of iron-sulfur cluster into apoproteins specifically involved in DNA metabolism and genomic integrity. In the CIA complex, MMS19 acts as an adapter between early-acting CIA components and a subset of cellular target iron-sulfur proteins.</text>
</comment>
<keyword evidence="3" id="KW-0677">Repeat</keyword>
<evidence type="ECO:0000313" key="8">
    <source>
        <dbReference type="EMBL" id="KAJ1521446.1"/>
    </source>
</evidence>
<dbReference type="PANTHER" id="PTHR12891">
    <property type="entry name" value="DNA REPAIR/TRANSCRIPTION PROTEIN MET18/MMS19"/>
    <property type="match status" value="1"/>
</dbReference>
<dbReference type="InterPro" id="IPR039920">
    <property type="entry name" value="MMS19"/>
</dbReference>
<gene>
    <name evidence="8" type="ORF">ONE63_003114</name>
</gene>
<feature type="domain" description="MMS19 C-terminal" evidence="6">
    <location>
        <begin position="561"/>
        <end position="949"/>
    </location>
</feature>
<dbReference type="GO" id="GO:0005634">
    <property type="term" value="C:nucleus"/>
    <property type="evidence" value="ECO:0007669"/>
    <property type="project" value="UniProtKB-SubCell"/>
</dbReference>
<dbReference type="GO" id="GO:0097361">
    <property type="term" value="C:cytosolic [4Fe-4S] assembly targeting complex"/>
    <property type="evidence" value="ECO:0007669"/>
    <property type="project" value="UniProtKB-UniRule"/>
</dbReference>
<evidence type="ECO:0000256" key="2">
    <source>
        <dbReference type="ARBA" id="ARBA00009340"/>
    </source>
</evidence>